<dbReference type="Proteomes" id="UP000050509">
    <property type="component" value="Unassembled WGS sequence"/>
</dbReference>
<accession>A0A0P9CQU3</accession>
<comment type="caution">
    <text evidence="1">The sequence shown here is derived from an EMBL/GenBank/DDBJ whole genome shotgun (WGS) entry which is preliminary data.</text>
</comment>
<sequence>MHSRIELEQDYIAERLRSERANAARRRLTASCAPDSLHRVARPIANALLSLGARLARYANPEPAAYVPARSAELN</sequence>
<gene>
    <name evidence="1" type="ORF">SE17_40185</name>
</gene>
<keyword evidence="2" id="KW-1185">Reference proteome</keyword>
<name>A0A0P9CQU3_9CHLR</name>
<proteinExistence type="predicted"/>
<dbReference type="EMBL" id="LJCR01002998">
    <property type="protein sequence ID" value="KPV48043.1"/>
    <property type="molecule type" value="Genomic_DNA"/>
</dbReference>
<evidence type="ECO:0000313" key="2">
    <source>
        <dbReference type="Proteomes" id="UP000050509"/>
    </source>
</evidence>
<reference evidence="1 2" key="1">
    <citation type="submission" date="2015-09" db="EMBL/GenBank/DDBJ databases">
        <title>Draft genome sequence of Kouleothrix aurantiaca JCM 19913.</title>
        <authorList>
            <person name="Hemp J."/>
        </authorList>
    </citation>
    <scope>NUCLEOTIDE SEQUENCE [LARGE SCALE GENOMIC DNA]</scope>
    <source>
        <strain evidence="1 2">COM-B</strain>
    </source>
</reference>
<organism evidence="1 2">
    <name type="scientific">Kouleothrix aurantiaca</name>
    <dbReference type="NCBI Taxonomy" id="186479"/>
    <lineage>
        <taxon>Bacteria</taxon>
        <taxon>Bacillati</taxon>
        <taxon>Chloroflexota</taxon>
        <taxon>Chloroflexia</taxon>
        <taxon>Chloroflexales</taxon>
        <taxon>Roseiflexineae</taxon>
        <taxon>Roseiflexaceae</taxon>
        <taxon>Kouleothrix</taxon>
    </lineage>
</organism>
<dbReference type="AlphaFoldDB" id="A0A0P9CQU3"/>
<evidence type="ECO:0000313" key="1">
    <source>
        <dbReference type="EMBL" id="KPV48043.1"/>
    </source>
</evidence>
<protein>
    <submittedName>
        <fullName evidence="1">Uncharacterized protein</fullName>
    </submittedName>
</protein>